<dbReference type="PANTHER" id="PTHR15256">
    <property type="entry name" value="INTEGRAL MEMBRANE PROTEIN DGCR2/IDD"/>
    <property type="match status" value="1"/>
</dbReference>
<dbReference type="OrthoDB" id="6288751at2759"/>
<reference evidence="3 4" key="1">
    <citation type="submission" date="2019-08" db="EMBL/GenBank/DDBJ databases">
        <authorList>
            <person name="Alioto T."/>
            <person name="Alioto T."/>
            <person name="Gomez Garrido J."/>
        </authorList>
    </citation>
    <scope>NUCLEOTIDE SEQUENCE [LARGE SCALE GENOMIC DNA]</scope>
</reference>
<keyword evidence="2" id="KW-0472">Membrane</keyword>
<keyword evidence="2" id="KW-0812">Transmembrane</keyword>
<proteinExistence type="predicted"/>
<protein>
    <recommendedName>
        <fullName evidence="5">VWFC domain-containing protein</fullName>
    </recommendedName>
</protein>
<dbReference type="EMBL" id="CABPRJ010000014">
    <property type="protein sequence ID" value="VVC25489.1"/>
    <property type="molecule type" value="Genomic_DNA"/>
</dbReference>
<dbReference type="AlphaFoldDB" id="A0A5E4M0Z4"/>
<evidence type="ECO:0000313" key="3">
    <source>
        <dbReference type="EMBL" id="VVC25489.1"/>
    </source>
</evidence>
<evidence type="ECO:0000256" key="2">
    <source>
        <dbReference type="SAM" id="Phobius"/>
    </source>
</evidence>
<gene>
    <name evidence="3" type="ORF">CINCED_3A001137</name>
</gene>
<accession>A0A5E4M0Z4</accession>
<dbReference type="Proteomes" id="UP000325440">
    <property type="component" value="Unassembled WGS sequence"/>
</dbReference>
<keyword evidence="2" id="KW-1133">Transmembrane helix</keyword>
<feature type="compositionally biased region" description="Basic and acidic residues" evidence="1">
    <location>
        <begin position="472"/>
        <end position="493"/>
    </location>
</feature>
<evidence type="ECO:0008006" key="5">
    <source>
        <dbReference type="Google" id="ProtNLM"/>
    </source>
</evidence>
<feature type="transmembrane region" description="Helical" evidence="2">
    <location>
        <begin position="127"/>
        <end position="146"/>
    </location>
</feature>
<feature type="compositionally biased region" description="Basic residues" evidence="1">
    <location>
        <begin position="461"/>
        <end position="471"/>
    </location>
</feature>
<keyword evidence="4" id="KW-1185">Reference proteome</keyword>
<dbReference type="InterPro" id="IPR042378">
    <property type="entry name" value="IDD"/>
</dbReference>
<feature type="transmembrane region" description="Helical" evidence="2">
    <location>
        <begin position="231"/>
        <end position="249"/>
    </location>
</feature>
<feature type="region of interest" description="Disordered" evidence="1">
    <location>
        <begin position="449"/>
        <end position="493"/>
    </location>
</feature>
<organism evidence="3 4">
    <name type="scientific">Cinara cedri</name>
    <dbReference type="NCBI Taxonomy" id="506608"/>
    <lineage>
        <taxon>Eukaryota</taxon>
        <taxon>Metazoa</taxon>
        <taxon>Ecdysozoa</taxon>
        <taxon>Arthropoda</taxon>
        <taxon>Hexapoda</taxon>
        <taxon>Insecta</taxon>
        <taxon>Pterygota</taxon>
        <taxon>Neoptera</taxon>
        <taxon>Paraneoptera</taxon>
        <taxon>Hemiptera</taxon>
        <taxon>Sternorrhyncha</taxon>
        <taxon>Aphidomorpha</taxon>
        <taxon>Aphidoidea</taxon>
        <taxon>Aphididae</taxon>
        <taxon>Lachninae</taxon>
        <taxon>Cinara</taxon>
    </lineage>
</organism>
<dbReference type="GO" id="GO:0016020">
    <property type="term" value="C:membrane"/>
    <property type="evidence" value="ECO:0007669"/>
    <property type="project" value="TreeGrafter"/>
</dbReference>
<name>A0A5E4M0Z4_9HEMI</name>
<evidence type="ECO:0000313" key="4">
    <source>
        <dbReference type="Proteomes" id="UP000325440"/>
    </source>
</evidence>
<evidence type="ECO:0000256" key="1">
    <source>
        <dbReference type="SAM" id="MobiDB-lite"/>
    </source>
</evidence>
<sequence>MTANGWTLTFGHDRRRRVAVDRPVDGGECLHCPANYIPSLHSAHPRGSEQGSEHKNGQREYVNTSLALIVLLALMLPDAPVNSGKLSSASSNITGNAINPAIATRAAVFTPQNTSVTASTACYSTSMIIYLILFIAILCSYSPGYVEAVCQDNNGRSVKEGMHYIPGPDTCTLCVCDNSVAKWCKAVLCSPPQDCKSFTVGSTCCEFNCLDESLNDNDQIDYKGDNINARSIATTITAFFFFILIVFLINRLHRRNIMSNGEVFTDSNSPQIGEGVRGIGFISGYMNFPRPINTDLYYGDHATLHIPLWKTYYPRNDAPPPYDEAIALPHQIPQQFNRLVDEVTTHRTIPVTMTEIEQNLQLHTCDPETEQTTTNQTLLENDQKNNEHQCNNKITTVINDDFREECENCKHDQELAEGYDDSFPGPETMTLERRPQLTHEHAVDVIEPRSSMTLPGDGWLRRSHVSNKKDKHREEWFKETSLKEDSISDDDRP</sequence>
<dbReference type="PANTHER" id="PTHR15256:SF6">
    <property type="entry name" value="INTEGRAL MEMBRANE PROTEIN DGCR2_IDD"/>
    <property type="match status" value="1"/>
</dbReference>